<dbReference type="EMBL" id="JBHOMY010000029">
    <property type="protein sequence ID" value="MFC1457328.1"/>
    <property type="molecule type" value="Genomic_DNA"/>
</dbReference>
<feature type="transmembrane region" description="Helical" evidence="1">
    <location>
        <begin position="21"/>
        <end position="39"/>
    </location>
</feature>
<dbReference type="Proteomes" id="UP001593940">
    <property type="component" value="Unassembled WGS sequence"/>
</dbReference>
<evidence type="ECO:0000256" key="1">
    <source>
        <dbReference type="SAM" id="Phobius"/>
    </source>
</evidence>
<protein>
    <submittedName>
        <fullName evidence="2">Uncharacterized protein</fullName>
    </submittedName>
</protein>
<evidence type="ECO:0000313" key="3">
    <source>
        <dbReference type="Proteomes" id="UP001593940"/>
    </source>
</evidence>
<dbReference type="RefSeq" id="WP_377029753.1">
    <property type="nucleotide sequence ID" value="NZ_JBHOMY010000029.1"/>
</dbReference>
<keyword evidence="1" id="KW-0472">Membrane</keyword>
<sequence length="105" mass="11292">MSDITHEALVQIRANPIRAPQNVAGGLVLVALAALALWLTRDLDQGTLNSMGPAMLPRWLAVAVGLSGLALLAATRTRRSKEKLWVMIHLLFAEGNHISAQTETS</sequence>
<feature type="transmembrane region" description="Helical" evidence="1">
    <location>
        <begin position="59"/>
        <end position="75"/>
    </location>
</feature>
<comment type="caution">
    <text evidence="2">The sequence shown here is derived from an EMBL/GenBank/DDBJ whole genome shotgun (WGS) entry which is preliminary data.</text>
</comment>
<reference evidence="2 3" key="1">
    <citation type="submission" date="2024-09" db="EMBL/GenBank/DDBJ databases">
        <title>Nodulacao em especies de Leguminosae Basais da Amazonia e Caracterizacao dos Rizobios e Bacterias Associadas aos Nodulos.</title>
        <authorList>
            <person name="Jambeiro I.C.A."/>
            <person name="Lopes I.S."/>
            <person name="Aguiar E.R.G.R."/>
            <person name="Santos A.F.J."/>
            <person name="Dos Santos J.M.F."/>
            <person name="Gross E."/>
        </authorList>
    </citation>
    <scope>NUCLEOTIDE SEQUENCE [LARGE SCALE GENOMIC DNA]</scope>
    <source>
        <strain evidence="2 3">BRUESC1165</strain>
    </source>
</reference>
<proteinExistence type="predicted"/>
<name>A0ABV6Y7T3_9HYPH</name>
<keyword evidence="1" id="KW-1133">Transmembrane helix</keyword>
<organism evidence="2 3">
    <name type="scientific">Microvirga arabica</name>
    <dbReference type="NCBI Taxonomy" id="1128671"/>
    <lineage>
        <taxon>Bacteria</taxon>
        <taxon>Pseudomonadati</taxon>
        <taxon>Pseudomonadota</taxon>
        <taxon>Alphaproteobacteria</taxon>
        <taxon>Hyphomicrobiales</taxon>
        <taxon>Methylobacteriaceae</taxon>
        <taxon>Microvirga</taxon>
    </lineage>
</organism>
<gene>
    <name evidence="2" type="ORF">ACETIH_11490</name>
</gene>
<keyword evidence="3" id="KW-1185">Reference proteome</keyword>
<evidence type="ECO:0000313" key="2">
    <source>
        <dbReference type="EMBL" id="MFC1457328.1"/>
    </source>
</evidence>
<accession>A0ABV6Y7T3</accession>
<keyword evidence="1" id="KW-0812">Transmembrane</keyword>